<keyword evidence="2" id="KW-0808">Transferase</keyword>
<dbReference type="Proteomes" id="UP000265160">
    <property type="component" value="Unplaced"/>
</dbReference>
<dbReference type="GO" id="GO:0005634">
    <property type="term" value="C:nucleus"/>
    <property type="evidence" value="ECO:0007669"/>
    <property type="project" value="TreeGrafter"/>
</dbReference>
<feature type="binding site" evidence="6">
    <location>
        <position position="396"/>
    </location>
    <ligand>
        <name>ATP</name>
        <dbReference type="ChEBI" id="CHEBI:30616"/>
    </ligand>
</feature>
<evidence type="ECO:0000256" key="2">
    <source>
        <dbReference type="ARBA" id="ARBA00022679"/>
    </source>
</evidence>
<dbReference type="Gene3D" id="3.30.200.20">
    <property type="entry name" value="Phosphorylase Kinase, domain 1"/>
    <property type="match status" value="2"/>
</dbReference>
<proteinExistence type="predicted"/>
<dbReference type="GeneTree" id="ENSGT00940000164472"/>
<feature type="domain" description="Protein kinase" evidence="7">
    <location>
        <begin position="367"/>
        <end position="687"/>
    </location>
</feature>
<dbReference type="Pfam" id="PF00069">
    <property type="entry name" value="Pkinase"/>
    <property type="match status" value="2"/>
</dbReference>
<dbReference type="PROSITE" id="PS50011">
    <property type="entry name" value="PROTEIN_KINASE_DOM"/>
    <property type="match status" value="2"/>
</dbReference>
<organism evidence="8 9">
    <name type="scientific">Maylandia zebra</name>
    <name type="common">zebra mbuna</name>
    <dbReference type="NCBI Taxonomy" id="106582"/>
    <lineage>
        <taxon>Eukaryota</taxon>
        <taxon>Metazoa</taxon>
        <taxon>Chordata</taxon>
        <taxon>Craniata</taxon>
        <taxon>Vertebrata</taxon>
        <taxon>Euteleostomi</taxon>
        <taxon>Actinopterygii</taxon>
        <taxon>Neopterygii</taxon>
        <taxon>Teleostei</taxon>
        <taxon>Neoteleostei</taxon>
        <taxon>Acanthomorphata</taxon>
        <taxon>Ovalentaria</taxon>
        <taxon>Cichlomorphae</taxon>
        <taxon>Cichliformes</taxon>
        <taxon>Cichlidae</taxon>
        <taxon>African cichlids</taxon>
        <taxon>Pseudocrenilabrinae</taxon>
        <taxon>Haplochromini</taxon>
        <taxon>Maylandia</taxon>
        <taxon>Maylandia zebra complex</taxon>
    </lineage>
</organism>
<name>A0A3P9DGH6_9CICH</name>
<evidence type="ECO:0000256" key="3">
    <source>
        <dbReference type="ARBA" id="ARBA00022741"/>
    </source>
</evidence>
<evidence type="ECO:0000256" key="4">
    <source>
        <dbReference type="ARBA" id="ARBA00022777"/>
    </source>
</evidence>
<evidence type="ECO:0000313" key="8">
    <source>
        <dbReference type="Ensembl" id="ENSMZEP00005033820.1"/>
    </source>
</evidence>
<keyword evidence="3 6" id="KW-0547">Nucleotide-binding</keyword>
<evidence type="ECO:0000259" key="7">
    <source>
        <dbReference type="PROSITE" id="PS50011"/>
    </source>
</evidence>
<dbReference type="GO" id="GO:0004713">
    <property type="term" value="F:protein tyrosine kinase activity"/>
    <property type="evidence" value="ECO:0007669"/>
    <property type="project" value="TreeGrafter"/>
</dbReference>
<dbReference type="GO" id="GO:0005737">
    <property type="term" value="C:cytoplasm"/>
    <property type="evidence" value="ECO:0007669"/>
    <property type="project" value="TreeGrafter"/>
</dbReference>
<reference evidence="8" key="1">
    <citation type="submission" date="2025-08" db="UniProtKB">
        <authorList>
            <consortium name="Ensembl"/>
        </authorList>
    </citation>
    <scope>IDENTIFICATION</scope>
</reference>
<accession>A0A3P9DGH6</accession>
<keyword evidence="5 6" id="KW-0067">ATP-binding</keyword>
<dbReference type="InterPro" id="IPR017441">
    <property type="entry name" value="Protein_kinase_ATP_BS"/>
</dbReference>
<dbReference type="SMART" id="SM00220">
    <property type="entry name" value="S_TKc"/>
    <property type="match status" value="2"/>
</dbReference>
<dbReference type="PANTHER" id="PTHR24058">
    <property type="entry name" value="DUAL SPECIFICITY PROTEIN KINASE"/>
    <property type="match status" value="1"/>
</dbReference>
<dbReference type="AlphaFoldDB" id="A0A3P9DGH6"/>
<feature type="binding site" evidence="6">
    <location>
        <position position="36"/>
    </location>
    <ligand>
        <name>ATP</name>
        <dbReference type="ChEBI" id="CHEBI:30616"/>
    </ligand>
</feature>
<keyword evidence="4" id="KW-0418">Kinase</keyword>
<feature type="domain" description="Protein kinase" evidence="7">
    <location>
        <begin position="7"/>
        <end position="288"/>
    </location>
</feature>
<dbReference type="InterPro" id="IPR050494">
    <property type="entry name" value="Ser_Thr_dual-spec_kinase"/>
</dbReference>
<dbReference type="InterPro" id="IPR000719">
    <property type="entry name" value="Prot_kinase_dom"/>
</dbReference>
<sequence>MKVNYSNLCKAFLGEGGFGLVTRCRDTKNNKTVAIKVNKSDPEILLQAKLEIFILEQLRRLDPDRCNIVEWNGYFLDGERICLNFELLDQSLSDYIGDRNNRGLPMREIRPILNQLANALFHLGSVGIVHADLKPVNIMVVNRSESQVKVKLIDFGIACNTSAVIPGDCVGTIGYCAPEIMLGTPYDEAIDMWSLGLVAVELATGVPLYPGEDDYDVLKFIIETQGQLPDHLLESGLYTDSYFIEDNHKEQRGPENGQSLFVRLMKELLALDANQRITPSEVLKHPFFNPGLSRRTPCTDMNSTGGELLVLSQQPSSWKIHGLQKFSCSFQNSVEFPQKGDINTSANPSASEDDLQITEGTILGDHHVVEAFLGEGGFGLVTRCRDTKNNKTVAIKVNKSDPEILLQAKLEIFILEQLRRLDPDRCNIVEWNDYFLDGQRICLNFELLDQSLWDYIGDRNNRGLPMRELRPILHQLANALFHLGSVGIVHADLKPGNIMVVNRSESPVKVKLIDFGLSCPASAVIPGDRVGTIGYCAPEVMLGIPYDEAIDMWSLGLVAVELATGVPLYPGEDDYDVLKFIIETQGQLPDHLLESGLYTDCYFIEDNYNKQRWTFKTPEQFQYETHYRSKETRYIKLKCLDDLEKLLKVRRGPENGQTLFVRLIKEMLALDANQRITPSEVLKHPFFHPGLSRRTPCTDMNSTGGQNLVFSQQQSSFGWPEF</sequence>
<dbReference type="GO" id="GO:0005524">
    <property type="term" value="F:ATP binding"/>
    <property type="evidence" value="ECO:0007669"/>
    <property type="project" value="UniProtKB-UniRule"/>
</dbReference>
<dbReference type="Gene3D" id="1.10.510.10">
    <property type="entry name" value="Transferase(Phosphotransferase) domain 1"/>
    <property type="match status" value="2"/>
</dbReference>
<dbReference type="Ensembl" id="ENSMZET00005035011.1">
    <property type="protein sequence ID" value="ENSMZEP00005033820.1"/>
    <property type="gene ID" value="ENSMZEG00005025291.1"/>
</dbReference>
<keyword evidence="9" id="KW-1185">Reference proteome</keyword>
<dbReference type="STRING" id="106582.ENSMZEP00005033820"/>
<dbReference type="PROSITE" id="PS00107">
    <property type="entry name" value="PROTEIN_KINASE_ATP"/>
    <property type="match status" value="2"/>
</dbReference>
<dbReference type="PANTHER" id="PTHR24058:SF17">
    <property type="entry name" value="HOMEODOMAIN INTERACTING PROTEIN KINASE, ISOFORM D"/>
    <property type="match status" value="1"/>
</dbReference>
<dbReference type="PROSITE" id="PS00108">
    <property type="entry name" value="PROTEIN_KINASE_ST"/>
    <property type="match status" value="2"/>
</dbReference>
<keyword evidence="1" id="KW-0723">Serine/threonine-protein kinase</keyword>
<evidence type="ECO:0000256" key="6">
    <source>
        <dbReference type="PROSITE-ProRule" id="PRU10141"/>
    </source>
</evidence>
<dbReference type="GO" id="GO:0004674">
    <property type="term" value="F:protein serine/threonine kinase activity"/>
    <property type="evidence" value="ECO:0007669"/>
    <property type="project" value="UniProtKB-KW"/>
</dbReference>
<evidence type="ECO:0000256" key="5">
    <source>
        <dbReference type="ARBA" id="ARBA00022840"/>
    </source>
</evidence>
<dbReference type="SUPFAM" id="SSF56112">
    <property type="entry name" value="Protein kinase-like (PK-like)"/>
    <property type="match status" value="2"/>
</dbReference>
<reference evidence="8" key="2">
    <citation type="submission" date="2025-09" db="UniProtKB">
        <authorList>
            <consortium name="Ensembl"/>
        </authorList>
    </citation>
    <scope>IDENTIFICATION</scope>
</reference>
<dbReference type="InterPro" id="IPR011009">
    <property type="entry name" value="Kinase-like_dom_sf"/>
</dbReference>
<dbReference type="InterPro" id="IPR008271">
    <property type="entry name" value="Ser/Thr_kinase_AS"/>
</dbReference>
<evidence type="ECO:0000313" key="9">
    <source>
        <dbReference type="Proteomes" id="UP000265160"/>
    </source>
</evidence>
<protein>
    <recommendedName>
        <fullName evidence="7">Protein kinase domain-containing protein</fullName>
    </recommendedName>
</protein>
<evidence type="ECO:0000256" key="1">
    <source>
        <dbReference type="ARBA" id="ARBA00022527"/>
    </source>
</evidence>